<accession>A0A226BW74</accession>
<evidence type="ECO:0000256" key="7">
    <source>
        <dbReference type="ARBA" id="ARBA00023136"/>
    </source>
</evidence>
<feature type="transmembrane region" description="Helical" evidence="8">
    <location>
        <begin position="267"/>
        <end position="297"/>
    </location>
</feature>
<feature type="transmembrane region" description="Helical" evidence="8">
    <location>
        <begin position="309"/>
        <end position="325"/>
    </location>
</feature>
<feature type="transmembrane region" description="Helical" evidence="8">
    <location>
        <begin position="31"/>
        <end position="50"/>
    </location>
</feature>
<comment type="subcellular location">
    <subcellularLocation>
        <location evidence="1">Cell membrane</location>
        <topology evidence="1">Multi-pass membrane protein</topology>
    </subcellularLocation>
</comment>
<dbReference type="PANTHER" id="PTHR32196:SF21">
    <property type="entry name" value="ABC TRANSPORTER PERMEASE PROTEIN YPHD-RELATED"/>
    <property type="match status" value="1"/>
</dbReference>
<evidence type="ECO:0000256" key="6">
    <source>
        <dbReference type="ARBA" id="ARBA00022989"/>
    </source>
</evidence>
<keyword evidence="2" id="KW-0813">Transport</keyword>
<keyword evidence="3" id="KW-1003">Cell membrane</keyword>
<feature type="transmembrane region" description="Helical" evidence="8">
    <location>
        <begin position="230"/>
        <end position="246"/>
    </location>
</feature>
<feature type="transmembrane region" description="Helical" evidence="8">
    <location>
        <begin position="108"/>
        <end position="131"/>
    </location>
</feature>
<evidence type="ECO:0000256" key="3">
    <source>
        <dbReference type="ARBA" id="ARBA00022475"/>
    </source>
</evidence>
<feature type="transmembrane region" description="Helical" evidence="8">
    <location>
        <begin position="70"/>
        <end position="96"/>
    </location>
</feature>
<sequence>MLRRDYLNTLKTKLKHIVDTLKKDDVKSKLFKLRSLIGLVLICLVLALLTPRFLTISNLFNVLRQTSLNAIMGVGLTFVILTGGIDLSVGSVLAFSGVSAATVAQLGLPAPIAIFIGLIAGSALGFFNGLIITKGKVPPFIATLAMMTIARGGALVISDGRPISGLGEGFHFIGRGMIGIIPVPVIITIVVFLLAYYVLTQTRTGRYIYATGSNEHAAKLTGINTDKVKLFAYSLSGFTAALSAMIEISRLGSAPPTAGDGAELDAIAAVVIGGTSLAGGMGGVLGTFIGAMIIGVLNNGLNLLNVSSYYQLVVRGSVILIAVLLDRKKAD</sequence>
<dbReference type="Pfam" id="PF02653">
    <property type="entry name" value="BPD_transp_2"/>
    <property type="match status" value="1"/>
</dbReference>
<protein>
    <submittedName>
        <fullName evidence="9">Ribose ABC transporter permease</fullName>
    </submittedName>
</protein>
<evidence type="ECO:0000256" key="5">
    <source>
        <dbReference type="ARBA" id="ARBA00022692"/>
    </source>
</evidence>
<gene>
    <name evidence="9" type="ORF">CDO51_10740</name>
</gene>
<evidence type="ECO:0000256" key="4">
    <source>
        <dbReference type="ARBA" id="ARBA00022519"/>
    </source>
</evidence>
<dbReference type="InterPro" id="IPR001851">
    <property type="entry name" value="ABC_transp_permease"/>
</dbReference>
<dbReference type="OrthoDB" id="9815820at2"/>
<feature type="transmembrane region" description="Helical" evidence="8">
    <location>
        <begin position="137"/>
        <end position="157"/>
    </location>
</feature>
<keyword evidence="7 8" id="KW-0472">Membrane</keyword>
<evidence type="ECO:0000256" key="8">
    <source>
        <dbReference type="SAM" id="Phobius"/>
    </source>
</evidence>
<proteinExistence type="predicted"/>
<evidence type="ECO:0000313" key="9">
    <source>
        <dbReference type="EMBL" id="OWZ83032.1"/>
    </source>
</evidence>
<keyword evidence="4" id="KW-0997">Cell inner membrane</keyword>
<dbReference type="EMBL" id="NIQC01000029">
    <property type="protein sequence ID" value="OWZ83032.1"/>
    <property type="molecule type" value="Genomic_DNA"/>
</dbReference>
<keyword evidence="5 8" id="KW-0812">Transmembrane</keyword>
<evidence type="ECO:0000313" key="10">
    <source>
        <dbReference type="Proteomes" id="UP000214588"/>
    </source>
</evidence>
<dbReference type="AlphaFoldDB" id="A0A226BW74"/>
<evidence type="ECO:0000256" key="1">
    <source>
        <dbReference type="ARBA" id="ARBA00004651"/>
    </source>
</evidence>
<name>A0A226BW74_9FIRM</name>
<keyword evidence="6 8" id="KW-1133">Transmembrane helix</keyword>
<feature type="transmembrane region" description="Helical" evidence="8">
    <location>
        <begin position="178"/>
        <end position="199"/>
    </location>
</feature>
<organism evidence="9 10">
    <name type="scientific">Natranaerobius trueperi</name>
    <dbReference type="NCBI Taxonomy" id="759412"/>
    <lineage>
        <taxon>Bacteria</taxon>
        <taxon>Bacillati</taxon>
        <taxon>Bacillota</taxon>
        <taxon>Clostridia</taxon>
        <taxon>Natranaerobiales</taxon>
        <taxon>Natranaerobiaceae</taxon>
        <taxon>Natranaerobius</taxon>
    </lineage>
</organism>
<dbReference type="GO" id="GO:0005886">
    <property type="term" value="C:plasma membrane"/>
    <property type="evidence" value="ECO:0007669"/>
    <property type="project" value="UniProtKB-SubCell"/>
</dbReference>
<evidence type="ECO:0000256" key="2">
    <source>
        <dbReference type="ARBA" id="ARBA00022448"/>
    </source>
</evidence>
<comment type="caution">
    <text evidence="9">The sequence shown here is derived from an EMBL/GenBank/DDBJ whole genome shotgun (WGS) entry which is preliminary data.</text>
</comment>
<dbReference type="PANTHER" id="PTHR32196">
    <property type="entry name" value="ABC TRANSPORTER PERMEASE PROTEIN YPHD-RELATED-RELATED"/>
    <property type="match status" value="1"/>
</dbReference>
<reference evidence="9 10" key="1">
    <citation type="submission" date="2017-06" db="EMBL/GenBank/DDBJ databases">
        <title>Draft Genome Sequence of Natranaerobius trueperi halophilic, alkalithermophilic bacteria from soda lakes.</title>
        <authorList>
            <person name="Zhao B."/>
        </authorList>
    </citation>
    <scope>NUCLEOTIDE SEQUENCE [LARGE SCALE GENOMIC DNA]</scope>
    <source>
        <strain evidence="9 10">DSM 18760</strain>
    </source>
</reference>
<keyword evidence="10" id="KW-1185">Reference proteome</keyword>
<dbReference type="GO" id="GO:0022857">
    <property type="term" value="F:transmembrane transporter activity"/>
    <property type="evidence" value="ECO:0007669"/>
    <property type="project" value="InterPro"/>
</dbReference>
<dbReference type="Proteomes" id="UP000214588">
    <property type="component" value="Unassembled WGS sequence"/>
</dbReference>
<dbReference type="CDD" id="cd06579">
    <property type="entry name" value="TM_PBP1_transp_AraH_like"/>
    <property type="match status" value="1"/>
</dbReference>